<dbReference type="Gene3D" id="1.10.533.10">
    <property type="entry name" value="Death Domain, Fas"/>
    <property type="match status" value="1"/>
</dbReference>
<name>A0AAE0RM06_9BIVA</name>
<dbReference type="InterPro" id="IPR027417">
    <property type="entry name" value="P-loop_NTPase"/>
</dbReference>
<dbReference type="InterPro" id="IPR000488">
    <property type="entry name" value="Death_dom"/>
</dbReference>
<dbReference type="GO" id="GO:0007165">
    <property type="term" value="P:signal transduction"/>
    <property type="evidence" value="ECO:0007669"/>
    <property type="project" value="InterPro"/>
</dbReference>
<dbReference type="InterPro" id="IPR011029">
    <property type="entry name" value="DEATH-like_dom_sf"/>
</dbReference>
<dbReference type="SUPFAM" id="SSF48371">
    <property type="entry name" value="ARM repeat"/>
    <property type="match status" value="1"/>
</dbReference>
<keyword evidence="5" id="KW-1185">Reference proteome</keyword>
<dbReference type="PANTHER" id="PTHR14389:SF3">
    <property type="entry name" value="PROTEIN FAM111A-LIKE"/>
    <property type="match status" value="1"/>
</dbReference>
<proteinExistence type="predicted"/>
<dbReference type="CDD" id="cd01670">
    <property type="entry name" value="Death"/>
    <property type="match status" value="1"/>
</dbReference>
<protein>
    <recommendedName>
        <fullName evidence="3">Death domain-containing protein</fullName>
    </recommendedName>
</protein>
<gene>
    <name evidence="4" type="ORF">CHS0354_020948</name>
</gene>
<reference evidence="4" key="3">
    <citation type="submission" date="2023-05" db="EMBL/GenBank/DDBJ databases">
        <authorList>
            <person name="Smith C.H."/>
        </authorList>
    </citation>
    <scope>NUCLEOTIDE SEQUENCE</scope>
    <source>
        <strain evidence="4">CHS0354</strain>
        <tissue evidence="4">Mantle</tissue>
    </source>
</reference>
<comment type="caution">
    <text evidence="4">The sequence shown here is derived from an EMBL/GenBank/DDBJ whole genome shotgun (WGS) entry which is preliminary data.</text>
</comment>
<sequence>MDDRSIQLFENALKDGKEKIYSIRVMVVGHLGVRKTTLIKRLLGKDVNISERCSTEGIDVHLHCCDVSLSSNEWTLRKKDSEQDYRLQRALKILSEKQLRRNELPDEKQIGLPHKVETTQKSARNYVSEDPYSHSPQPDLIKNLPSITRQQLVFPYSVEERNIEKADVHSKVRPDPGENVSIECWVKDAMKEMLKLVQKNVDKLKKDLGKYAPLTIWDFAGQYAFYTTHQMFLSRRAIYLLVSDISGHVDDLVEDECYFDRKGILKCRVHELVEVWLNSIHYCATHSKENMTSDTHSDRAIPPPVILVGTHVDAIVKADKQEQTKEISNLASEPVLSKMQPNVSTNKGSLAKPSQLRKPKPVKPEASTFIKKGSKVNTVKGETHVVAKRGLDAPNTGDYRHEVCESYFREIRSHLKDKPSRFHLVEEDFAIDNTVVDSKLKDLKKKIIEVATHQPYWGEEVPARWLPLEQALMNLRAEGLKVVPWSQLVNISQAGGVQISTDELDLFLRFQHEIGTILYFSTELLKEKIVLDPQWMINALKSLITAEMFVLRYTPSVSAMWFEFKNGKLYPELIDALWSKDKNADLHDNKEHILRLMEQLNIIAKPKLYIEPASEVKDVNYFLAPCMLREETPREVICPEPYPQMESSSVMCYVFTGKFLPAPIFHRLLAACVAHWPLATKKMETTFENQIFCGCGVFQLDQYHKLTLHFWDYIISMRVTRQGIKDKTPSSKLCIEVKEFVAKVLNKIIGYLGQSLKFEEFIQCPEYNGESVNSLIPVTLLKENAEVRCDFHDNVIESNKFLQFWDERSAATSCPTEPFELPAQPPSPTGKGVSDSVLRKLSKDLISPNWKFFFRELSAPERELDRVKFDYPGDVQEQIYQLLRRMNQSYSINKNNIIQALQNWIDEIFYPLLSCLFKHSPSTDWIDEIFYPLLSCLFKHSPSTDWMDEIFYPLLSCLFKHSPSTDWIDEIFYPLLSCLFKHSPSTDWMDEIFYPLLSYLCKHSPSTDWIDEIFYPLLSCLFKHSPSPDWIDEIFYPLLSCLFKHSPSPDWIDEIFYPLLSCLFKHSPSTDWMDEIFYPLLSCLFKHSPSTDWMDEIFYPLLSYLCKHSPSTDWIDEIFYPLLSCLFKHSPSPDWIDEIFYPLLSCLFKHSPSTDWMDEIFYPLLSCLFKHSPSTDWMDEIFYPLLSYLCKHSPSTDWIDEIFYPLLSCLFKHSPSPDWIDEIFYPLLSCLFKHSPSTDWMDEIFYPLLSCLFKHSPSTDWIDEIFYPLLSCLFKHSPSTDWIDERFYTLLSCLFKYSQSTDWIDEIFYPLLSCLFKHSPSTDWMDEIFYPLLSCLFKQSPSTDWIDENSTHFYHVFSSIHHLQTGWMKYSTHFYHVFSSIHHLQTGWMKYSTHFYHVFSSIHHLQTGWMKYSTHFYHVCSSIHHLQSKKASMDMVWMSLLSRKELGHGIVVNSFKEVTWTWHGCQFCQGNNLDMAWLSILSRKELGHGMVINSVKEVT</sequence>
<dbReference type="InterPro" id="IPR016024">
    <property type="entry name" value="ARM-type_fold"/>
</dbReference>
<reference evidence="4" key="1">
    <citation type="journal article" date="2021" name="Genome Biol. Evol.">
        <title>A High-Quality Reference Genome for a Parasitic Bivalve with Doubly Uniparental Inheritance (Bivalvia: Unionida).</title>
        <authorList>
            <person name="Smith C.H."/>
        </authorList>
    </citation>
    <scope>NUCLEOTIDE SEQUENCE</scope>
    <source>
        <strain evidence="4">CHS0354</strain>
    </source>
</reference>
<reference evidence="4" key="2">
    <citation type="journal article" date="2021" name="Genome Biol. Evol.">
        <title>Developing a high-quality reference genome for a parasitic bivalve with doubly uniparental inheritance (Bivalvia: Unionida).</title>
        <authorList>
            <person name="Smith C.H."/>
        </authorList>
    </citation>
    <scope>NUCLEOTIDE SEQUENCE</scope>
    <source>
        <strain evidence="4">CHS0354</strain>
        <tissue evidence="4">Mantle</tissue>
    </source>
</reference>
<evidence type="ECO:0000256" key="2">
    <source>
        <dbReference type="SAM" id="MobiDB-lite"/>
    </source>
</evidence>
<dbReference type="Pfam" id="PF08477">
    <property type="entry name" value="Roc"/>
    <property type="match status" value="1"/>
</dbReference>
<dbReference type="PANTHER" id="PTHR14389">
    <property type="entry name" value="SI:CH1073-475A24.1"/>
    <property type="match status" value="1"/>
</dbReference>
<feature type="domain" description="Death" evidence="3">
    <location>
        <begin position="849"/>
        <end position="903"/>
    </location>
</feature>
<feature type="compositionally biased region" description="Polar residues" evidence="2">
    <location>
        <begin position="339"/>
        <end position="348"/>
    </location>
</feature>
<evidence type="ECO:0000259" key="3">
    <source>
        <dbReference type="PROSITE" id="PS50017"/>
    </source>
</evidence>
<evidence type="ECO:0000256" key="1">
    <source>
        <dbReference type="ARBA" id="ARBA00022737"/>
    </source>
</evidence>
<evidence type="ECO:0000313" key="5">
    <source>
        <dbReference type="Proteomes" id="UP001195483"/>
    </source>
</evidence>
<evidence type="ECO:0000313" key="4">
    <source>
        <dbReference type="EMBL" id="KAK3575825.1"/>
    </source>
</evidence>
<dbReference type="Proteomes" id="UP001195483">
    <property type="component" value="Unassembled WGS sequence"/>
</dbReference>
<dbReference type="SUPFAM" id="SSF69360">
    <property type="entry name" value="Cell wall binding repeat"/>
    <property type="match status" value="1"/>
</dbReference>
<dbReference type="EMBL" id="JAEAOA010001283">
    <property type="protein sequence ID" value="KAK3575825.1"/>
    <property type="molecule type" value="Genomic_DNA"/>
</dbReference>
<dbReference type="Gene3D" id="1.10.10.10">
    <property type="entry name" value="Winged helix-like DNA-binding domain superfamily/Winged helix DNA-binding domain"/>
    <property type="match status" value="1"/>
</dbReference>
<dbReference type="InterPro" id="IPR036388">
    <property type="entry name" value="WH-like_DNA-bd_sf"/>
</dbReference>
<accession>A0AAE0RM06</accession>
<organism evidence="4 5">
    <name type="scientific">Potamilus streckersoni</name>
    <dbReference type="NCBI Taxonomy" id="2493646"/>
    <lineage>
        <taxon>Eukaryota</taxon>
        <taxon>Metazoa</taxon>
        <taxon>Spiralia</taxon>
        <taxon>Lophotrochozoa</taxon>
        <taxon>Mollusca</taxon>
        <taxon>Bivalvia</taxon>
        <taxon>Autobranchia</taxon>
        <taxon>Heteroconchia</taxon>
        <taxon>Palaeoheterodonta</taxon>
        <taxon>Unionida</taxon>
        <taxon>Unionoidea</taxon>
        <taxon>Unionidae</taxon>
        <taxon>Ambleminae</taxon>
        <taxon>Lampsilini</taxon>
        <taxon>Potamilus</taxon>
    </lineage>
</organism>
<dbReference type="PROSITE" id="PS50017">
    <property type="entry name" value="DEATH_DOMAIN"/>
    <property type="match status" value="1"/>
</dbReference>
<dbReference type="InterPro" id="IPR032171">
    <property type="entry name" value="COR-A"/>
</dbReference>
<dbReference type="SUPFAM" id="SSF52540">
    <property type="entry name" value="P-loop containing nucleoside triphosphate hydrolases"/>
    <property type="match status" value="1"/>
</dbReference>
<keyword evidence="1" id="KW-0677">Repeat</keyword>
<feature type="region of interest" description="Disordered" evidence="2">
    <location>
        <begin position="326"/>
        <end position="366"/>
    </location>
</feature>
<dbReference type="Pfam" id="PF16095">
    <property type="entry name" value="COR-A"/>
    <property type="match status" value="1"/>
</dbReference>
<dbReference type="Gene3D" id="3.40.50.300">
    <property type="entry name" value="P-loop containing nucleotide triphosphate hydrolases"/>
    <property type="match status" value="1"/>
</dbReference>